<dbReference type="PANTHER" id="PTHR18901">
    <property type="entry name" value="2-DEOXYGLUCOSE-6-PHOSPHATE PHOSPHATASE 2"/>
    <property type="match status" value="1"/>
</dbReference>
<dbReference type="InterPro" id="IPR023198">
    <property type="entry name" value="PGP-like_dom2"/>
</dbReference>
<evidence type="ECO:0000313" key="1">
    <source>
        <dbReference type="EMBL" id="NKG21903.1"/>
    </source>
</evidence>
<dbReference type="RefSeq" id="WP_168152712.1">
    <property type="nucleotide sequence ID" value="NZ_JAAWVT010000007.1"/>
</dbReference>
<organism evidence="1 2">
    <name type="scientific">Paeniglutamicibacter terrestris</name>
    <dbReference type="NCBI Taxonomy" id="2723403"/>
    <lineage>
        <taxon>Bacteria</taxon>
        <taxon>Bacillati</taxon>
        <taxon>Actinomycetota</taxon>
        <taxon>Actinomycetes</taxon>
        <taxon>Micrococcales</taxon>
        <taxon>Micrococcaceae</taxon>
        <taxon>Paeniglutamicibacter</taxon>
    </lineage>
</organism>
<evidence type="ECO:0000313" key="2">
    <source>
        <dbReference type="Proteomes" id="UP000746595"/>
    </source>
</evidence>
<dbReference type="CDD" id="cd07505">
    <property type="entry name" value="HAD_BPGM-like"/>
    <property type="match status" value="1"/>
</dbReference>
<reference evidence="1 2" key="1">
    <citation type="submission" date="2020-04" db="EMBL/GenBank/DDBJ databases">
        <title>Paeniglutamicibacter sp. ANT13_2, a novel actinomycete isolated from sediment in Antarctica.</title>
        <authorList>
            <person name="Sakdapetsiri C."/>
            <person name="Pinyakong O."/>
        </authorList>
    </citation>
    <scope>NUCLEOTIDE SEQUENCE [LARGE SCALE GENOMIC DNA]</scope>
    <source>
        <strain evidence="1 2">ANT13_2</strain>
    </source>
</reference>
<sequence length="239" mass="25646">MPTQNYEPLPVRPQVTVIQGVLWDMDGTLLDTEPHWMAAEANLVAEFGGRWSHEQGLELVGKALPDSAAALQAAGVKLPTREIINRLIDEVAVGVAEHVSWRPGALELLAELHAAGIPCGLVTMSEEPLAKLVLDQLPEKYFDFRVTGDMVAQGKPHPEPYLLGLKMLAGYVPDLEATRVIGLEDSAPGISSAAASGITAVLVPHLSEVPSSDAWHRVDSLSSLNLRTLESLLTVTSRA</sequence>
<dbReference type="InterPro" id="IPR036412">
    <property type="entry name" value="HAD-like_sf"/>
</dbReference>
<dbReference type="SUPFAM" id="SSF56784">
    <property type="entry name" value="HAD-like"/>
    <property type="match status" value="1"/>
</dbReference>
<dbReference type="SFLD" id="SFLDS00003">
    <property type="entry name" value="Haloacid_Dehalogenase"/>
    <property type="match status" value="1"/>
</dbReference>
<comment type="caution">
    <text evidence="1">The sequence shown here is derived from an EMBL/GenBank/DDBJ whole genome shotgun (WGS) entry which is preliminary data.</text>
</comment>
<protein>
    <submittedName>
        <fullName evidence="1">HAD family phosphatase</fullName>
    </submittedName>
</protein>
<dbReference type="EMBL" id="JAAWVT010000007">
    <property type="protein sequence ID" value="NKG21903.1"/>
    <property type="molecule type" value="Genomic_DNA"/>
</dbReference>
<keyword evidence="2" id="KW-1185">Reference proteome</keyword>
<dbReference type="NCBIfam" id="TIGR01509">
    <property type="entry name" value="HAD-SF-IA-v3"/>
    <property type="match status" value="1"/>
</dbReference>
<dbReference type="Gene3D" id="1.10.150.240">
    <property type="entry name" value="Putative phosphatase, domain 2"/>
    <property type="match status" value="1"/>
</dbReference>
<proteinExistence type="predicted"/>
<dbReference type="InterPro" id="IPR006439">
    <property type="entry name" value="HAD-SF_hydro_IA"/>
</dbReference>
<dbReference type="Gene3D" id="3.40.50.1000">
    <property type="entry name" value="HAD superfamily/HAD-like"/>
    <property type="match status" value="1"/>
</dbReference>
<accession>A0ABX1G6J9</accession>
<dbReference type="Pfam" id="PF13419">
    <property type="entry name" value="HAD_2"/>
    <property type="match status" value="1"/>
</dbReference>
<dbReference type="Proteomes" id="UP000746595">
    <property type="component" value="Unassembled WGS sequence"/>
</dbReference>
<gene>
    <name evidence="1" type="ORF">HED64_14460</name>
</gene>
<name>A0ABX1G6J9_9MICC</name>
<dbReference type="PANTHER" id="PTHR18901:SF38">
    <property type="entry name" value="PSEUDOURIDINE-5'-PHOSPHATASE"/>
    <property type="match status" value="1"/>
</dbReference>
<dbReference type="InterPro" id="IPR023214">
    <property type="entry name" value="HAD_sf"/>
</dbReference>
<dbReference type="SFLD" id="SFLDG01129">
    <property type="entry name" value="C1.5:_HAD__Beta-PGM__Phosphata"/>
    <property type="match status" value="1"/>
</dbReference>
<dbReference type="InterPro" id="IPR041492">
    <property type="entry name" value="HAD_2"/>
</dbReference>